<dbReference type="GO" id="GO:0000775">
    <property type="term" value="C:chromosome, centromeric region"/>
    <property type="evidence" value="ECO:0007669"/>
    <property type="project" value="UniProtKB-SubCell"/>
</dbReference>
<evidence type="ECO:0000256" key="3">
    <source>
        <dbReference type="PROSITE-ProRule" id="PRU00358"/>
    </source>
</evidence>
<protein>
    <recommendedName>
        <fullName evidence="5">YDG domain-containing protein</fullName>
    </recommendedName>
</protein>
<name>R0GDX8_9BRAS</name>
<dbReference type="InterPro" id="IPR036987">
    <property type="entry name" value="SRA-YDG_sf"/>
</dbReference>
<organism evidence="6 7">
    <name type="scientific">Capsella rubella</name>
    <dbReference type="NCBI Taxonomy" id="81985"/>
    <lineage>
        <taxon>Eukaryota</taxon>
        <taxon>Viridiplantae</taxon>
        <taxon>Streptophyta</taxon>
        <taxon>Embryophyta</taxon>
        <taxon>Tracheophyta</taxon>
        <taxon>Spermatophyta</taxon>
        <taxon>Magnoliopsida</taxon>
        <taxon>eudicotyledons</taxon>
        <taxon>Gunneridae</taxon>
        <taxon>Pentapetalae</taxon>
        <taxon>rosids</taxon>
        <taxon>malvids</taxon>
        <taxon>Brassicales</taxon>
        <taxon>Brassicaceae</taxon>
        <taxon>Camelineae</taxon>
        <taxon>Capsella</taxon>
    </lineage>
</organism>
<dbReference type="PANTHER" id="PTHR45660:SF23">
    <property type="entry name" value="YDG DOMAIN-CONTAINING PROTEIN"/>
    <property type="match status" value="1"/>
</dbReference>
<dbReference type="GO" id="GO:0003690">
    <property type="term" value="F:double-stranded DNA binding"/>
    <property type="evidence" value="ECO:0007669"/>
    <property type="project" value="TreeGrafter"/>
</dbReference>
<dbReference type="AlphaFoldDB" id="R0GDX8"/>
<dbReference type="PROSITE" id="PS51015">
    <property type="entry name" value="YDG"/>
    <property type="match status" value="1"/>
</dbReference>
<feature type="region of interest" description="Disordered" evidence="4">
    <location>
        <begin position="174"/>
        <end position="208"/>
    </location>
</feature>
<feature type="compositionally biased region" description="Basic and acidic residues" evidence="4">
    <location>
        <begin position="194"/>
        <end position="208"/>
    </location>
</feature>
<feature type="non-terminal residue" evidence="6">
    <location>
        <position position="1"/>
    </location>
</feature>
<dbReference type="STRING" id="81985.R0GDX8"/>
<dbReference type="Proteomes" id="UP000029121">
    <property type="component" value="Unassembled WGS sequence"/>
</dbReference>
<proteinExistence type="predicted"/>
<dbReference type="GO" id="GO:0005634">
    <property type="term" value="C:nucleus"/>
    <property type="evidence" value="ECO:0007669"/>
    <property type="project" value="UniProtKB-SubCell"/>
</dbReference>
<dbReference type="PANTHER" id="PTHR45660">
    <property type="entry name" value="HISTONE-LYSINE N-METHYLTRANSFERASE SETMAR"/>
    <property type="match status" value="1"/>
</dbReference>
<evidence type="ECO:0000259" key="5">
    <source>
        <dbReference type="PROSITE" id="PS51015"/>
    </source>
</evidence>
<feature type="domain" description="YDG" evidence="5">
    <location>
        <begin position="269"/>
        <end position="413"/>
    </location>
</feature>
<evidence type="ECO:0000256" key="1">
    <source>
        <dbReference type="ARBA" id="ARBA00004584"/>
    </source>
</evidence>
<dbReference type="SUPFAM" id="SSF88697">
    <property type="entry name" value="PUA domain-like"/>
    <property type="match status" value="1"/>
</dbReference>
<dbReference type="SMART" id="SM00466">
    <property type="entry name" value="SRA"/>
    <property type="match status" value="1"/>
</dbReference>
<reference evidence="7" key="1">
    <citation type="journal article" date="2013" name="Nat. Genet.">
        <title>The Capsella rubella genome and the genomic consequences of rapid mating system evolution.</title>
        <authorList>
            <person name="Slotte T."/>
            <person name="Hazzouri K.M."/>
            <person name="Agren J.A."/>
            <person name="Koenig D."/>
            <person name="Maumus F."/>
            <person name="Guo Y.L."/>
            <person name="Steige K."/>
            <person name="Platts A.E."/>
            <person name="Escobar J.S."/>
            <person name="Newman L.K."/>
            <person name="Wang W."/>
            <person name="Mandakova T."/>
            <person name="Vello E."/>
            <person name="Smith L.M."/>
            <person name="Henz S.R."/>
            <person name="Steffen J."/>
            <person name="Takuno S."/>
            <person name="Brandvain Y."/>
            <person name="Coop G."/>
            <person name="Andolfatto P."/>
            <person name="Hu T.T."/>
            <person name="Blanchette M."/>
            <person name="Clark R.M."/>
            <person name="Quesneville H."/>
            <person name="Nordborg M."/>
            <person name="Gaut B.S."/>
            <person name="Lysak M.A."/>
            <person name="Jenkins J."/>
            <person name="Grimwood J."/>
            <person name="Chapman J."/>
            <person name="Prochnik S."/>
            <person name="Shu S."/>
            <person name="Rokhsar D."/>
            <person name="Schmutz J."/>
            <person name="Weigel D."/>
            <person name="Wright S.I."/>
        </authorList>
    </citation>
    <scope>NUCLEOTIDE SEQUENCE [LARGE SCALE GENOMIC DNA]</scope>
    <source>
        <strain evidence="7">cv. Monte Gargano</strain>
    </source>
</reference>
<dbReference type="InterPro" id="IPR003105">
    <property type="entry name" value="SRA_YDG"/>
</dbReference>
<dbReference type="GO" id="GO:0042054">
    <property type="term" value="F:histone methyltransferase activity"/>
    <property type="evidence" value="ECO:0007669"/>
    <property type="project" value="TreeGrafter"/>
</dbReference>
<evidence type="ECO:0000313" key="6">
    <source>
        <dbReference type="EMBL" id="EOA14914.1"/>
    </source>
</evidence>
<evidence type="ECO:0000256" key="2">
    <source>
        <dbReference type="ARBA" id="ARBA00023242"/>
    </source>
</evidence>
<evidence type="ECO:0000256" key="4">
    <source>
        <dbReference type="SAM" id="MobiDB-lite"/>
    </source>
</evidence>
<evidence type="ECO:0000313" key="7">
    <source>
        <dbReference type="Proteomes" id="UP000029121"/>
    </source>
</evidence>
<dbReference type="Pfam" id="PF02182">
    <property type="entry name" value="SAD_SRA"/>
    <property type="match status" value="1"/>
</dbReference>
<dbReference type="eggNOG" id="ENOG502S1J4">
    <property type="taxonomic scope" value="Eukaryota"/>
</dbReference>
<dbReference type="InterPro" id="IPR015947">
    <property type="entry name" value="PUA-like_sf"/>
</dbReference>
<keyword evidence="7" id="KW-1185">Reference proteome</keyword>
<dbReference type="Gene3D" id="2.30.280.10">
    <property type="entry name" value="SRA-YDG"/>
    <property type="match status" value="1"/>
</dbReference>
<dbReference type="EMBL" id="KB870812">
    <property type="protein sequence ID" value="EOA14914.1"/>
    <property type="molecule type" value="Genomic_DNA"/>
</dbReference>
<dbReference type="InterPro" id="IPR051357">
    <property type="entry name" value="H3K9_HMTase_SUVAR3-9"/>
</dbReference>
<sequence length="421" mass="47693">FSSSLFSPKQSLDCLFVRCFPEKSGGKIVSFVIILKLIEWERVIIIIIDVSVSSFTLSIDLTTQEDRSSFEFSDFISYPLLCLLPSLFGSVKIESQIQSTFRDRFHRADDDLIVMFLYRDMTSSQKRSFVFAIRDFPSGCGTNIELPDEGAFKNPKIDDVSGKNLRVASPKPVETCGKEESAGQDHVVAAPSSHRQEPEMTRNSDCDPAPRQRVLEVLSFFKQVYAQLDRDKKARRGGDLLDATSRIDLKTLKVLENMGKQVNTEKRIGSVPGINVGDEFQYKTELRVVGLHSKTMCGIDYMKIGEVRLATSIVASEGYGYNDTFNSGVMVYTGEGGNVISKEKKTEDQKLVKGNLALANSMRQKKEVRVIRGEERWDHKGKRYVYDGLYMVEQYWEEKELRGKTVYKFKLCRIPGQPPLT</sequence>
<keyword evidence="2 3" id="KW-0539">Nucleus</keyword>
<comment type="subcellular location">
    <subcellularLocation>
        <location evidence="1">Chromosome</location>
        <location evidence="1">Centromere</location>
    </subcellularLocation>
    <subcellularLocation>
        <location evidence="3">Nucleus</location>
    </subcellularLocation>
</comment>
<gene>
    <name evidence="6" type="ORF">CARUB_v10028254mg</name>
</gene>
<accession>R0GDX8</accession>